<evidence type="ECO:0000313" key="3">
    <source>
        <dbReference type="EMBL" id="KAF5806254.1"/>
    </source>
</evidence>
<dbReference type="Proteomes" id="UP000215914">
    <property type="component" value="Unassembled WGS sequence"/>
</dbReference>
<organism evidence="3 4">
    <name type="scientific">Helianthus annuus</name>
    <name type="common">Common sunflower</name>
    <dbReference type="NCBI Taxonomy" id="4232"/>
    <lineage>
        <taxon>Eukaryota</taxon>
        <taxon>Viridiplantae</taxon>
        <taxon>Streptophyta</taxon>
        <taxon>Embryophyta</taxon>
        <taxon>Tracheophyta</taxon>
        <taxon>Spermatophyta</taxon>
        <taxon>Magnoliopsida</taxon>
        <taxon>eudicotyledons</taxon>
        <taxon>Gunneridae</taxon>
        <taxon>Pentapetalae</taxon>
        <taxon>asterids</taxon>
        <taxon>campanulids</taxon>
        <taxon>Asterales</taxon>
        <taxon>Asteraceae</taxon>
        <taxon>Asteroideae</taxon>
        <taxon>Heliantheae alliance</taxon>
        <taxon>Heliantheae</taxon>
        <taxon>Helianthus</taxon>
    </lineage>
</organism>
<reference evidence="3" key="1">
    <citation type="journal article" date="2017" name="Nature">
        <title>The sunflower genome provides insights into oil metabolism, flowering and Asterid evolution.</title>
        <authorList>
            <person name="Badouin H."/>
            <person name="Gouzy J."/>
            <person name="Grassa C.J."/>
            <person name="Murat F."/>
            <person name="Staton S.E."/>
            <person name="Cottret L."/>
            <person name="Lelandais-Briere C."/>
            <person name="Owens G.L."/>
            <person name="Carrere S."/>
            <person name="Mayjonade B."/>
            <person name="Legrand L."/>
            <person name="Gill N."/>
            <person name="Kane N.C."/>
            <person name="Bowers J.E."/>
            <person name="Hubner S."/>
            <person name="Bellec A."/>
            <person name="Berard A."/>
            <person name="Berges H."/>
            <person name="Blanchet N."/>
            <person name="Boniface M.C."/>
            <person name="Brunel D."/>
            <person name="Catrice O."/>
            <person name="Chaidir N."/>
            <person name="Claudel C."/>
            <person name="Donnadieu C."/>
            <person name="Faraut T."/>
            <person name="Fievet G."/>
            <person name="Helmstetter N."/>
            <person name="King M."/>
            <person name="Knapp S.J."/>
            <person name="Lai Z."/>
            <person name="Le Paslier M.C."/>
            <person name="Lippi Y."/>
            <person name="Lorenzon L."/>
            <person name="Mandel J.R."/>
            <person name="Marage G."/>
            <person name="Marchand G."/>
            <person name="Marquand E."/>
            <person name="Bret-Mestries E."/>
            <person name="Morien E."/>
            <person name="Nambeesan S."/>
            <person name="Nguyen T."/>
            <person name="Pegot-Espagnet P."/>
            <person name="Pouilly N."/>
            <person name="Raftis F."/>
            <person name="Sallet E."/>
            <person name="Schiex T."/>
            <person name="Thomas J."/>
            <person name="Vandecasteele C."/>
            <person name="Vares D."/>
            <person name="Vear F."/>
            <person name="Vautrin S."/>
            <person name="Crespi M."/>
            <person name="Mangin B."/>
            <person name="Burke J.M."/>
            <person name="Salse J."/>
            <person name="Munos S."/>
            <person name="Vincourt P."/>
            <person name="Rieseberg L.H."/>
            <person name="Langlade N.B."/>
        </authorList>
    </citation>
    <scope>NUCLEOTIDE SEQUENCE</scope>
    <source>
        <tissue evidence="3">Leaves</tissue>
    </source>
</reference>
<comment type="caution">
    <text evidence="3">The sequence shown here is derived from an EMBL/GenBank/DDBJ whole genome shotgun (WGS) entry which is preliminary data.</text>
</comment>
<sequence length="160" mass="17418">MLMSSELSSSSSSSILSMQLHSRVTVHKSSHKTYESVTLAQLARDSARVESPQTRYDLAVNGVKKSDLKPVATELSVESLEVPVISGTSQGSGEYFCRVGIDHPASQAYMVLDTGSDVKWLQCAPFADCYQQADPIFKPASSFIFSLHTIQLLSLSLTQI</sequence>
<dbReference type="InterPro" id="IPR033121">
    <property type="entry name" value="PEPTIDASE_A1"/>
</dbReference>
<dbReference type="EC" id="3.4.23.12" evidence="3"/>
<feature type="domain" description="Peptidase A1" evidence="2">
    <location>
        <begin position="95"/>
        <end position="160"/>
    </location>
</feature>
<dbReference type="GO" id="GO:0004190">
    <property type="term" value="F:aspartic-type endopeptidase activity"/>
    <property type="evidence" value="ECO:0007669"/>
    <property type="project" value="InterPro"/>
</dbReference>
<dbReference type="InterPro" id="IPR032861">
    <property type="entry name" value="TAXi_N"/>
</dbReference>
<accession>A0A9K3NN01</accession>
<dbReference type="EMBL" id="MNCJ02000320">
    <property type="protein sequence ID" value="KAF5806254.1"/>
    <property type="molecule type" value="Genomic_DNA"/>
</dbReference>
<comment type="similarity">
    <text evidence="1">Belongs to the peptidase A1 family.</text>
</comment>
<dbReference type="SUPFAM" id="SSF50630">
    <property type="entry name" value="Acid proteases"/>
    <property type="match status" value="1"/>
</dbReference>
<evidence type="ECO:0000259" key="2">
    <source>
        <dbReference type="PROSITE" id="PS51767"/>
    </source>
</evidence>
<dbReference type="Gene3D" id="2.40.70.10">
    <property type="entry name" value="Acid Proteases"/>
    <property type="match status" value="1"/>
</dbReference>
<protein>
    <submittedName>
        <fullName evidence="3">Nepenthesin</fullName>
        <ecNumber evidence="3">3.4.23.12</ecNumber>
    </submittedName>
</protein>
<gene>
    <name evidence="3" type="ORF">HanXRQr2_Chr05g0219191</name>
</gene>
<dbReference type="PANTHER" id="PTHR13683">
    <property type="entry name" value="ASPARTYL PROTEASES"/>
    <property type="match status" value="1"/>
</dbReference>
<dbReference type="AlphaFoldDB" id="A0A9K3NN01"/>
<dbReference type="PROSITE" id="PS51767">
    <property type="entry name" value="PEPTIDASE_A1"/>
    <property type="match status" value="1"/>
</dbReference>
<keyword evidence="4" id="KW-1185">Reference proteome</keyword>
<name>A0A9K3NN01_HELAN</name>
<dbReference type="InterPro" id="IPR021109">
    <property type="entry name" value="Peptidase_aspartic_dom_sf"/>
</dbReference>
<dbReference type="InterPro" id="IPR001461">
    <property type="entry name" value="Aspartic_peptidase_A1"/>
</dbReference>
<dbReference type="PANTHER" id="PTHR13683:SF775">
    <property type="entry name" value="EUKARYOTIC ASPARTYL PROTEASE FAMILY PROTEIN"/>
    <property type="match status" value="1"/>
</dbReference>
<reference evidence="3" key="2">
    <citation type="submission" date="2020-06" db="EMBL/GenBank/DDBJ databases">
        <title>Helianthus annuus Genome sequencing and assembly Release 2.</title>
        <authorList>
            <person name="Gouzy J."/>
            <person name="Langlade N."/>
            <person name="Munos S."/>
        </authorList>
    </citation>
    <scope>NUCLEOTIDE SEQUENCE</scope>
    <source>
        <tissue evidence="3">Leaves</tissue>
    </source>
</reference>
<dbReference type="Pfam" id="PF14543">
    <property type="entry name" value="TAXi_N"/>
    <property type="match status" value="1"/>
</dbReference>
<dbReference type="GO" id="GO:0006508">
    <property type="term" value="P:proteolysis"/>
    <property type="evidence" value="ECO:0007669"/>
    <property type="project" value="InterPro"/>
</dbReference>
<evidence type="ECO:0000313" key="4">
    <source>
        <dbReference type="Proteomes" id="UP000215914"/>
    </source>
</evidence>
<keyword evidence="3" id="KW-0378">Hydrolase</keyword>
<proteinExistence type="inferred from homology"/>
<dbReference type="Gramene" id="mRNA:HanXRQr2_Chr05g0219191">
    <property type="protein sequence ID" value="CDS:HanXRQr2_Chr05g0219191.1"/>
    <property type="gene ID" value="HanXRQr2_Chr05g0219191"/>
</dbReference>
<evidence type="ECO:0000256" key="1">
    <source>
        <dbReference type="ARBA" id="ARBA00007447"/>
    </source>
</evidence>